<dbReference type="OrthoDB" id="5816932at2"/>
<dbReference type="InterPro" id="IPR009057">
    <property type="entry name" value="Homeodomain-like_sf"/>
</dbReference>
<keyword evidence="3 5" id="KW-0238">DNA-binding</keyword>
<organism evidence="7 8">
    <name type="scientific">Thiocapsa roseopersicina</name>
    <dbReference type="NCBI Taxonomy" id="1058"/>
    <lineage>
        <taxon>Bacteria</taxon>
        <taxon>Pseudomonadati</taxon>
        <taxon>Pseudomonadota</taxon>
        <taxon>Gammaproteobacteria</taxon>
        <taxon>Chromatiales</taxon>
        <taxon>Chromatiaceae</taxon>
        <taxon>Thiocapsa</taxon>
    </lineage>
</organism>
<keyword evidence="4" id="KW-0804">Transcription</keyword>
<reference evidence="8" key="1">
    <citation type="submission" date="2016-10" db="EMBL/GenBank/DDBJ databases">
        <authorList>
            <person name="Varghese N."/>
            <person name="Submissions S."/>
        </authorList>
    </citation>
    <scope>NUCLEOTIDE SEQUENCE [LARGE SCALE GENOMIC DNA]</scope>
    <source>
        <strain evidence="8">DSM 217</strain>
    </source>
</reference>
<sequence length="198" mass="21604">MQGPNQEQEPSRGQARRQQILDAAAACFVREGFHGTSIAKISKAAGMSPGHIYHFFESKESIIGALVERKLDCSLEMVLQFECEDDLFQAMIDRVEVGLNEKTDLNKAALEVEILAEAARNPAVAEIVRAADAAKRERLCALHRAARQARGMEVEDADAAIEVIMALFDGLSGRAISHPDLDKAALLPLLRSALRALL</sequence>
<dbReference type="Pfam" id="PF00440">
    <property type="entry name" value="TetR_N"/>
    <property type="match status" value="1"/>
</dbReference>
<dbReference type="EMBL" id="FNNZ01000001">
    <property type="protein sequence ID" value="SDW10339.1"/>
    <property type="molecule type" value="Genomic_DNA"/>
</dbReference>
<feature type="DNA-binding region" description="H-T-H motif" evidence="5">
    <location>
        <begin position="37"/>
        <end position="56"/>
    </location>
</feature>
<keyword evidence="1" id="KW-0678">Repressor</keyword>
<accession>A0A1H2QV73</accession>
<dbReference type="PROSITE" id="PS50977">
    <property type="entry name" value="HTH_TETR_2"/>
    <property type="match status" value="1"/>
</dbReference>
<dbReference type="RefSeq" id="WP_093027590.1">
    <property type="nucleotide sequence ID" value="NZ_FNNZ01000001.1"/>
</dbReference>
<keyword evidence="8" id="KW-1185">Reference proteome</keyword>
<protein>
    <submittedName>
        <fullName evidence="7">Transcriptional regulator, TetR family</fullName>
    </submittedName>
</protein>
<dbReference type="PANTHER" id="PTHR47506:SF6">
    <property type="entry name" value="HTH-TYPE TRANSCRIPTIONAL REPRESSOR NEMR"/>
    <property type="match status" value="1"/>
</dbReference>
<keyword evidence="2" id="KW-0805">Transcription regulation</keyword>
<dbReference type="AlphaFoldDB" id="A0A1H2QV73"/>
<dbReference type="PANTHER" id="PTHR47506">
    <property type="entry name" value="TRANSCRIPTIONAL REGULATORY PROTEIN"/>
    <property type="match status" value="1"/>
</dbReference>
<dbReference type="GO" id="GO:0003677">
    <property type="term" value="F:DNA binding"/>
    <property type="evidence" value="ECO:0007669"/>
    <property type="project" value="UniProtKB-UniRule"/>
</dbReference>
<evidence type="ECO:0000313" key="8">
    <source>
        <dbReference type="Proteomes" id="UP000198816"/>
    </source>
</evidence>
<evidence type="ECO:0000313" key="7">
    <source>
        <dbReference type="EMBL" id="SDW10339.1"/>
    </source>
</evidence>
<dbReference type="SUPFAM" id="SSF46689">
    <property type="entry name" value="Homeodomain-like"/>
    <property type="match status" value="1"/>
</dbReference>
<evidence type="ECO:0000256" key="5">
    <source>
        <dbReference type="PROSITE-ProRule" id="PRU00335"/>
    </source>
</evidence>
<name>A0A1H2QV73_THIRO</name>
<dbReference type="Gene3D" id="1.10.357.10">
    <property type="entry name" value="Tetracycline Repressor, domain 2"/>
    <property type="match status" value="1"/>
</dbReference>
<dbReference type="Pfam" id="PF13977">
    <property type="entry name" value="TetR_C_6"/>
    <property type="match status" value="1"/>
</dbReference>
<evidence type="ECO:0000256" key="4">
    <source>
        <dbReference type="ARBA" id="ARBA00023163"/>
    </source>
</evidence>
<evidence type="ECO:0000256" key="1">
    <source>
        <dbReference type="ARBA" id="ARBA00022491"/>
    </source>
</evidence>
<feature type="domain" description="HTH tetR-type" evidence="6">
    <location>
        <begin position="14"/>
        <end position="74"/>
    </location>
</feature>
<dbReference type="InterPro" id="IPR001647">
    <property type="entry name" value="HTH_TetR"/>
</dbReference>
<dbReference type="InterPro" id="IPR039538">
    <property type="entry name" value="BetI_C"/>
</dbReference>
<gene>
    <name evidence="7" type="ORF">SAMN05421783_101414</name>
</gene>
<dbReference type="PRINTS" id="PR00455">
    <property type="entry name" value="HTHTETR"/>
</dbReference>
<evidence type="ECO:0000256" key="2">
    <source>
        <dbReference type="ARBA" id="ARBA00023015"/>
    </source>
</evidence>
<evidence type="ECO:0000259" key="6">
    <source>
        <dbReference type="PROSITE" id="PS50977"/>
    </source>
</evidence>
<proteinExistence type="predicted"/>
<evidence type="ECO:0000256" key="3">
    <source>
        <dbReference type="ARBA" id="ARBA00023125"/>
    </source>
</evidence>
<dbReference type="InterPro" id="IPR036271">
    <property type="entry name" value="Tet_transcr_reg_TetR-rel_C_sf"/>
</dbReference>
<dbReference type="Proteomes" id="UP000198816">
    <property type="component" value="Unassembled WGS sequence"/>
</dbReference>
<dbReference type="STRING" id="1058.SAMN05421783_101414"/>
<dbReference type="SUPFAM" id="SSF48498">
    <property type="entry name" value="Tetracyclin repressor-like, C-terminal domain"/>
    <property type="match status" value="1"/>
</dbReference>